<evidence type="ECO:0000313" key="5">
    <source>
        <dbReference type="EMBL" id="KAJ3750924.1"/>
    </source>
</evidence>
<dbReference type="AlphaFoldDB" id="A0A9W8U3F9"/>
<comment type="function">
    <text evidence="4">Component of the Mediator complex, a coactivator involved in the regulated transcription of nearly all RNA polymerase II-dependent genes. Mediator functions as a bridge to convey information from gene-specific regulatory proteins to the basal RNA polymerase II transcription machinery. Mediator is recruited to promoters by direct interactions with regulatory proteins and serves as a scaffold for the assembly of a functional pre-initiation complex with RNA polymerase II and the general transcription factors.</text>
</comment>
<evidence type="ECO:0000256" key="4">
    <source>
        <dbReference type="RuleBase" id="RU364147"/>
    </source>
</evidence>
<evidence type="ECO:0000256" key="3">
    <source>
        <dbReference type="ARBA" id="ARBA00023242"/>
    </source>
</evidence>
<keyword evidence="4" id="KW-0804">Transcription</keyword>
<comment type="similarity">
    <text evidence="2 4">Belongs to the Mediator complex subunit 11 family.</text>
</comment>
<comment type="caution">
    <text evidence="5">The sequence shown here is derived from an EMBL/GenBank/DDBJ whole genome shotgun (WGS) entry which is preliminary data.</text>
</comment>
<dbReference type="Gene3D" id="1.10.287.3490">
    <property type="match status" value="1"/>
</dbReference>
<keyword evidence="4" id="KW-0010">Activator</keyword>
<proteinExistence type="inferred from homology"/>
<comment type="subunit">
    <text evidence="4">Component of the Mediator complex.</text>
</comment>
<dbReference type="InterPro" id="IPR019404">
    <property type="entry name" value="Mediator_Med11"/>
</dbReference>
<keyword evidence="3 4" id="KW-0539">Nucleus</keyword>
<name>A0A9W8U3F9_9AGAR</name>
<dbReference type="Proteomes" id="UP001142393">
    <property type="component" value="Unassembled WGS sequence"/>
</dbReference>
<evidence type="ECO:0000313" key="6">
    <source>
        <dbReference type="Proteomes" id="UP001142393"/>
    </source>
</evidence>
<comment type="subcellular location">
    <subcellularLocation>
        <location evidence="1 4">Nucleus</location>
    </subcellularLocation>
</comment>
<dbReference type="GO" id="GO:0003712">
    <property type="term" value="F:transcription coregulator activity"/>
    <property type="evidence" value="ECO:0007669"/>
    <property type="project" value="InterPro"/>
</dbReference>
<dbReference type="GO" id="GO:0006357">
    <property type="term" value="P:regulation of transcription by RNA polymerase II"/>
    <property type="evidence" value="ECO:0007669"/>
    <property type="project" value="InterPro"/>
</dbReference>
<evidence type="ECO:0000256" key="2">
    <source>
        <dbReference type="ARBA" id="ARBA00008186"/>
    </source>
</evidence>
<sequence length="233" mass="25792">MNQATEQSPQPEVPEIDPIWTSSRTARQIHALGEVEKDISRLLSLAASSISLLTLPQTDNPDDNLPQGEERSEQFVLEVSEYFERLDSIQTAIRSSLAHIRHSRIAPSAINAPPPGFLPPSLGVALPPDSQASRTTRGLQEERLDSDAWKGILDALTRLKGSQAKRHALGFSNTTQFLIFLIMDLYGTIEVSLLSFTFHHIPESKQKTQEPIYNPWNAICNTTIPEISSVTVA</sequence>
<dbReference type="Pfam" id="PF10280">
    <property type="entry name" value="Med11"/>
    <property type="match status" value="1"/>
</dbReference>
<reference evidence="5 6" key="1">
    <citation type="journal article" date="2023" name="Proc. Natl. Acad. Sci. U.S.A.">
        <title>A global phylogenomic analysis of the shiitake genus Lentinula.</title>
        <authorList>
            <person name="Sierra-Patev S."/>
            <person name="Min B."/>
            <person name="Naranjo-Ortiz M."/>
            <person name="Looney B."/>
            <person name="Konkel Z."/>
            <person name="Slot J.C."/>
            <person name="Sakamoto Y."/>
            <person name="Steenwyk J.L."/>
            <person name="Rokas A."/>
            <person name="Carro J."/>
            <person name="Camarero S."/>
            <person name="Ferreira P."/>
            <person name="Molpeceres G."/>
            <person name="Ruiz-Duenas F.J."/>
            <person name="Serrano A."/>
            <person name="Henrissat B."/>
            <person name="Drula E."/>
            <person name="Hughes K.W."/>
            <person name="Mata J.L."/>
            <person name="Ishikawa N.K."/>
            <person name="Vargas-Isla R."/>
            <person name="Ushijima S."/>
            <person name="Smith C.A."/>
            <person name="Donoghue J."/>
            <person name="Ahrendt S."/>
            <person name="Andreopoulos W."/>
            <person name="He G."/>
            <person name="LaButti K."/>
            <person name="Lipzen A."/>
            <person name="Ng V."/>
            <person name="Riley R."/>
            <person name="Sandor L."/>
            <person name="Barry K."/>
            <person name="Martinez A.T."/>
            <person name="Xiao Y."/>
            <person name="Gibbons J.G."/>
            <person name="Terashima K."/>
            <person name="Grigoriev I.V."/>
            <person name="Hibbett D."/>
        </authorList>
    </citation>
    <scope>NUCLEOTIDE SEQUENCE [LARGE SCALE GENOMIC DNA]</scope>
    <source>
        <strain evidence="5 6">TFB7810</strain>
    </source>
</reference>
<dbReference type="EMBL" id="JANVFU010000001">
    <property type="protein sequence ID" value="KAJ3750924.1"/>
    <property type="molecule type" value="Genomic_DNA"/>
</dbReference>
<dbReference type="GO" id="GO:0016592">
    <property type="term" value="C:mediator complex"/>
    <property type="evidence" value="ECO:0007669"/>
    <property type="project" value="InterPro"/>
</dbReference>
<evidence type="ECO:0000256" key="1">
    <source>
        <dbReference type="ARBA" id="ARBA00004123"/>
    </source>
</evidence>
<keyword evidence="6" id="KW-1185">Reference proteome</keyword>
<keyword evidence="4" id="KW-0805">Transcription regulation</keyword>
<protein>
    <recommendedName>
        <fullName evidence="4">Mediator of RNA polymerase II transcription subunit 11</fullName>
    </recommendedName>
    <alternativeName>
        <fullName evidence="4">Mediator complex subunit 11</fullName>
    </alternativeName>
</protein>
<organism evidence="5 6">
    <name type="scientific">Lentinula detonsa</name>
    <dbReference type="NCBI Taxonomy" id="2804962"/>
    <lineage>
        <taxon>Eukaryota</taxon>
        <taxon>Fungi</taxon>
        <taxon>Dikarya</taxon>
        <taxon>Basidiomycota</taxon>
        <taxon>Agaricomycotina</taxon>
        <taxon>Agaricomycetes</taxon>
        <taxon>Agaricomycetidae</taxon>
        <taxon>Agaricales</taxon>
        <taxon>Marasmiineae</taxon>
        <taxon>Omphalotaceae</taxon>
        <taxon>Lentinula</taxon>
    </lineage>
</organism>
<gene>
    <name evidence="4" type="primary">MED11</name>
    <name evidence="5" type="ORF">DFH05DRAFT_1539223</name>
</gene>
<accession>A0A9W8U3F9</accession>